<keyword evidence="3" id="KW-0813">Transport</keyword>
<feature type="transmembrane region" description="Helical" evidence="8">
    <location>
        <begin position="183"/>
        <end position="200"/>
    </location>
</feature>
<evidence type="ECO:0000256" key="1">
    <source>
        <dbReference type="ARBA" id="ARBA00004141"/>
    </source>
</evidence>
<dbReference type="InterPro" id="IPR004761">
    <property type="entry name" value="Spore_GerAB"/>
</dbReference>
<dbReference type="Pfam" id="PF03845">
    <property type="entry name" value="Spore_permease"/>
    <property type="match status" value="1"/>
</dbReference>
<evidence type="ECO:0000313" key="9">
    <source>
        <dbReference type="EMBL" id="MBB3110066.1"/>
    </source>
</evidence>
<comment type="caution">
    <text evidence="9">The sequence shown here is derived from an EMBL/GenBank/DDBJ whole genome shotgun (WGS) entry which is preliminary data.</text>
</comment>
<comment type="similarity">
    <text evidence="2">Belongs to the amino acid-polyamine-organocation (APC) superfamily. Spore germination protein (SGP) (TC 2.A.3.9) family.</text>
</comment>
<keyword evidence="5 8" id="KW-0812">Transmembrane</keyword>
<dbReference type="PANTHER" id="PTHR34975">
    <property type="entry name" value="SPORE GERMINATION PROTEIN A2"/>
    <property type="match status" value="1"/>
</dbReference>
<feature type="transmembrane region" description="Helical" evidence="8">
    <location>
        <begin position="300"/>
        <end position="320"/>
    </location>
</feature>
<dbReference type="PANTHER" id="PTHR34975:SF2">
    <property type="entry name" value="SPORE GERMINATION PROTEIN A2"/>
    <property type="match status" value="1"/>
</dbReference>
<feature type="transmembrane region" description="Helical" evidence="8">
    <location>
        <begin position="7"/>
        <end position="23"/>
    </location>
</feature>
<evidence type="ECO:0008006" key="11">
    <source>
        <dbReference type="Google" id="ProtNLM"/>
    </source>
</evidence>
<gene>
    <name evidence="9" type="ORF">FHS18_002133</name>
</gene>
<dbReference type="Proteomes" id="UP000570361">
    <property type="component" value="Unassembled WGS sequence"/>
</dbReference>
<evidence type="ECO:0000256" key="7">
    <source>
        <dbReference type="ARBA" id="ARBA00023136"/>
    </source>
</evidence>
<keyword evidence="6 8" id="KW-1133">Transmembrane helix</keyword>
<dbReference type="GO" id="GO:0016020">
    <property type="term" value="C:membrane"/>
    <property type="evidence" value="ECO:0007669"/>
    <property type="project" value="UniProtKB-SubCell"/>
</dbReference>
<protein>
    <recommendedName>
        <fullName evidence="11">Spore germination protein</fullName>
    </recommendedName>
</protein>
<keyword evidence="4" id="KW-0309">Germination</keyword>
<reference evidence="9 10" key="1">
    <citation type="submission" date="2020-08" db="EMBL/GenBank/DDBJ databases">
        <title>Genomic Encyclopedia of Type Strains, Phase III (KMG-III): the genomes of soil and plant-associated and newly described type strains.</title>
        <authorList>
            <person name="Whitman W."/>
        </authorList>
    </citation>
    <scope>NUCLEOTIDE SEQUENCE [LARGE SCALE GENOMIC DNA]</scope>
    <source>
        <strain evidence="9 10">CECT 5862</strain>
    </source>
</reference>
<feature type="transmembrane region" description="Helical" evidence="8">
    <location>
        <begin position="139"/>
        <end position="159"/>
    </location>
</feature>
<keyword evidence="10" id="KW-1185">Reference proteome</keyword>
<organism evidence="9 10">
    <name type="scientific">Paenibacillus phyllosphaerae</name>
    <dbReference type="NCBI Taxonomy" id="274593"/>
    <lineage>
        <taxon>Bacteria</taxon>
        <taxon>Bacillati</taxon>
        <taxon>Bacillota</taxon>
        <taxon>Bacilli</taxon>
        <taxon>Bacillales</taxon>
        <taxon>Paenibacillaceae</taxon>
        <taxon>Paenibacillus</taxon>
    </lineage>
</organism>
<feature type="transmembrane region" description="Helical" evidence="8">
    <location>
        <begin position="326"/>
        <end position="347"/>
    </location>
</feature>
<evidence type="ECO:0000256" key="6">
    <source>
        <dbReference type="ARBA" id="ARBA00022989"/>
    </source>
</evidence>
<evidence type="ECO:0000256" key="3">
    <source>
        <dbReference type="ARBA" id="ARBA00022448"/>
    </source>
</evidence>
<feature type="transmembrane region" description="Helical" evidence="8">
    <location>
        <begin position="212"/>
        <end position="233"/>
    </location>
</feature>
<evidence type="ECO:0000256" key="2">
    <source>
        <dbReference type="ARBA" id="ARBA00007998"/>
    </source>
</evidence>
<dbReference type="RefSeq" id="WP_183599768.1">
    <property type="nucleotide sequence ID" value="NZ_JACHXK010000004.1"/>
</dbReference>
<comment type="subcellular location">
    <subcellularLocation>
        <location evidence="1">Membrane</location>
        <topology evidence="1">Multi-pass membrane protein</topology>
    </subcellularLocation>
</comment>
<dbReference type="AlphaFoldDB" id="A0A7W5FMA9"/>
<dbReference type="EMBL" id="JACHXK010000004">
    <property type="protein sequence ID" value="MBB3110066.1"/>
    <property type="molecule type" value="Genomic_DNA"/>
</dbReference>
<evidence type="ECO:0000313" key="10">
    <source>
        <dbReference type="Proteomes" id="UP000570361"/>
    </source>
</evidence>
<feature type="transmembrane region" description="Helical" evidence="8">
    <location>
        <begin position="102"/>
        <end position="127"/>
    </location>
</feature>
<feature type="transmembrane region" description="Helical" evidence="8">
    <location>
        <begin position="75"/>
        <end position="96"/>
    </location>
</feature>
<dbReference type="GO" id="GO:0009847">
    <property type="term" value="P:spore germination"/>
    <property type="evidence" value="ECO:0007669"/>
    <property type="project" value="InterPro"/>
</dbReference>
<evidence type="ECO:0000256" key="4">
    <source>
        <dbReference type="ARBA" id="ARBA00022544"/>
    </source>
</evidence>
<keyword evidence="7 8" id="KW-0472">Membrane</keyword>
<accession>A0A7W5FMA9</accession>
<feature type="transmembrane region" description="Helical" evidence="8">
    <location>
        <begin position="35"/>
        <end position="54"/>
    </location>
</feature>
<feature type="transmembrane region" description="Helical" evidence="8">
    <location>
        <begin position="265"/>
        <end position="288"/>
    </location>
</feature>
<evidence type="ECO:0000256" key="8">
    <source>
        <dbReference type="SAM" id="Phobius"/>
    </source>
</evidence>
<evidence type="ECO:0000256" key="5">
    <source>
        <dbReference type="ARBA" id="ARBA00022692"/>
    </source>
</evidence>
<sequence>MDKTLQVIVMCIVTHLGLMFFLFPSDVMETVDVGHWLPILVGYLLHFAFVALYTKGLAYYDRHDLIDIFLTGGRTIAVLLLLPLAVYFIMVNIITVRAYSEIITIVFLSNTPLWAIMALLLTIPTYIAMTGIESIFRTGMLLAILFLPIVLFVICVSFHNTDWHYLFPLLERDSFNFITERPFLKSLFIFTGSFLFLGFVRPTVTYNRRRILIASWILLPLVLLSVYIPLLTFGQDTASMLQFPFILAVDTIDITWLMFDRITGFFLLGMVTFVMLFVGLVMWATNRLIHRCMPRVRPEWITLMLGMVIFAASLFVRDWGSVHRLFWWNSIFRIYAFSVIPLATYLFGVMKARKLQVSP</sequence>
<proteinExistence type="inferred from homology"/>
<name>A0A7W5FMA9_9BACL</name>